<sequence length="927" mass="103595">MHSHTPSISVIETRGLSVRAVAYCRRAVGEPVAVRVTQQLYDVSGRLTEQRDPRLFALAQSDATVPPNLTTIPSLSGQPLGSNSVDAGWQRHLPGASGQASESWDQRGWHRRIEYDSLLRPVAVFEHFAEDAERCAERITWGCSSTDDALHNRCGQPVRQDDPAGSRLIPDYGISGAVLAEVRHFLYSLDPPDWPVSEVERNALLESGHGARSAWRFAATGEAQSQTDTKGHVRQFAHDRAGQLREIRLQRTGQTAAQLLVSAIEYNASGQVQQELAGNGMRSFSSYDPADGHLLSLANQAPDGVFLQNLGYHYDPVGNITQIADAALPTQHFANQRIDPLRRFEYDTLYQLIKATGWETAQPSFGPTLPDWIPFGPPDASRWCNYSETYAYDAAGNLLKRIHLGAENDTLILQVAAYSNRSIKDRPDTNPEALFDARGNLRVLQPGQGLQWNGRNELAQVTQVMRAKAADDQERYVYDSSGQRMRKWCSAAAKSITHTTEVRYLPGIELHTNNATGEAFHVSTVEAGRCSVRLLHWDSPPPDGIENDQLRFCFDDHLGSTAVEVDEWSKAISQEVFYPYGGTAWRAGRHEVETGYKTIRYSGKERDATGLYYYGARYYAPWLQRWLNPDPAGDVDGLNFYRFSENSPITYVDRLGNYSVFAAINDFIIESYDGIRGLVVARGFKEVRIKQPEVAKSLDSAFFRAKSILANAVEEIQASSFDERTIQYYVGDITKQDLSALGDAMIKMKEFIGGYGVDSEKVVLLDGDRWEGNNARIFKYDRRSKIYFNTEVLKVNTVEANALMVLHEISHLVLDTKDYWYLMNFAKKDQYSDFTDEYGMTLNDNVERSRFMYESKRLMQGDVVSDDVESKFTGALGGGSIKASIVKFKASSEVRTQMALNNADTFASVASALSIARSKRALLHSAP</sequence>
<organism evidence="1 2">
    <name type="scientific">Pseudomonas fluorescens</name>
    <dbReference type="NCBI Taxonomy" id="294"/>
    <lineage>
        <taxon>Bacteria</taxon>
        <taxon>Pseudomonadati</taxon>
        <taxon>Pseudomonadota</taxon>
        <taxon>Gammaproteobacteria</taxon>
        <taxon>Pseudomonadales</taxon>
        <taxon>Pseudomonadaceae</taxon>
        <taxon>Pseudomonas</taxon>
    </lineage>
</organism>
<evidence type="ECO:0000313" key="2">
    <source>
        <dbReference type="Proteomes" id="UP000249493"/>
    </source>
</evidence>
<proteinExistence type="predicted"/>
<name>A0A327MTX5_PSEFL</name>
<gene>
    <name evidence="1" type="ORF">DOZ80_24315</name>
</gene>
<dbReference type="PANTHER" id="PTHR32305:SF15">
    <property type="entry name" value="PROTEIN RHSA-RELATED"/>
    <property type="match status" value="1"/>
</dbReference>
<dbReference type="AlphaFoldDB" id="A0A327MTX5"/>
<dbReference type="InterPro" id="IPR022385">
    <property type="entry name" value="Rhs_assc_core"/>
</dbReference>
<dbReference type="EMBL" id="QLIN01000013">
    <property type="protein sequence ID" value="RAI65324.1"/>
    <property type="molecule type" value="Genomic_DNA"/>
</dbReference>
<evidence type="ECO:0000313" key="1">
    <source>
        <dbReference type="EMBL" id="RAI65324.1"/>
    </source>
</evidence>
<comment type="caution">
    <text evidence="1">The sequence shown here is derived from an EMBL/GenBank/DDBJ whole genome shotgun (WGS) entry which is preliminary data.</text>
</comment>
<protein>
    <submittedName>
        <fullName evidence="1">Uncharacterized protein</fullName>
    </submittedName>
</protein>
<reference evidence="1 2" key="1">
    <citation type="submission" date="2018-06" db="EMBL/GenBank/DDBJ databases">
        <authorList>
            <person name="Zhirakovskaya E."/>
        </authorList>
    </citation>
    <scope>NUCLEOTIDE SEQUENCE [LARGE SCALE GENOMIC DNA]</scope>
    <source>
        <strain evidence="1 2">LY3</strain>
    </source>
</reference>
<dbReference type="NCBIfam" id="TIGR03696">
    <property type="entry name" value="Rhs_assc_core"/>
    <property type="match status" value="1"/>
</dbReference>
<dbReference type="PANTHER" id="PTHR32305">
    <property type="match status" value="1"/>
</dbReference>
<accession>A0A327MTX5</accession>
<dbReference type="InterPro" id="IPR050708">
    <property type="entry name" value="T6SS_VgrG/RHS"/>
</dbReference>
<dbReference type="Gene3D" id="2.180.10.10">
    <property type="entry name" value="RHS repeat-associated core"/>
    <property type="match status" value="1"/>
</dbReference>
<dbReference type="Proteomes" id="UP000249493">
    <property type="component" value="Unassembled WGS sequence"/>
</dbReference>